<dbReference type="EMBL" id="BAAFJT010000001">
    <property type="protein sequence ID" value="GAB0178739.1"/>
    <property type="molecule type" value="Genomic_DNA"/>
</dbReference>
<feature type="domain" description="Reverse transcriptase" evidence="1">
    <location>
        <begin position="1"/>
        <end position="209"/>
    </location>
</feature>
<evidence type="ECO:0000313" key="2">
    <source>
        <dbReference type="EMBL" id="GAB0178739.1"/>
    </source>
</evidence>
<protein>
    <submittedName>
        <fullName evidence="2">Mitochondrial enolase superfamily member 1</fullName>
    </submittedName>
</protein>
<dbReference type="AlphaFoldDB" id="A0ABC9VZC4"/>
<comment type="caution">
    <text evidence="2">The sequence shown here is derived from an EMBL/GenBank/DDBJ whole genome shotgun (WGS) entry which is preliminary data.</text>
</comment>
<accession>A0ABC9VZC4</accession>
<gene>
    <name evidence="2" type="ORF">GRJ2_000339200</name>
</gene>
<keyword evidence="3" id="KW-1185">Reference proteome</keyword>
<evidence type="ECO:0000259" key="1">
    <source>
        <dbReference type="PROSITE" id="PS50878"/>
    </source>
</evidence>
<dbReference type="PANTHER" id="PTHR33332">
    <property type="entry name" value="REVERSE TRANSCRIPTASE DOMAIN-CONTAINING PROTEIN"/>
    <property type="match status" value="1"/>
</dbReference>
<dbReference type="PROSITE" id="PS50878">
    <property type="entry name" value="RT_POL"/>
    <property type="match status" value="1"/>
</dbReference>
<sequence length="360" mass="40585">MEQIIPGVISKPVEEKKVMGSGQHGFTKRKSCLTNLIAFYDGMTGWVDEGRAVDVVCLDLSKAFDTVSHNILIGKLRKCGLDEWTVRWVENWLNGRVQRVVISSAESCWRPVASGVPQGSVLGPALFNVFNDLDEETECTLSKFADDTKLGRVADTPEGCTAIQQDLDKLEISTEKNQMKFNKRKCSVLHLGRSSPKHHYSRDWENEELPTVGEDQCTNPWDMMHPRVQRELVDKVAKPLSIIFEKSWQSNAVPTDWKRGNIPPIFKKGKKEDPGNYRLVSLTYALSKIMHQILLETMETMEIKEMIGDSQHGFAKGKSCLTNLVPFCDGVTVLMDKGRETDVIYVDLMKAFVPKMATCI</sequence>
<reference evidence="2 3" key="1">
    <citation type="submission" date="2024-06" db="EMBL/GenBank/DDBJ databases">
        <title>The draft genome of Grus japonensis, version 3.</title>
        <authorList>
            <person name="Nabeshima K."/>
            <person name="Suzuki S."/>
            <person name="Onuma M."/>
        </authorList>
    </citation>
    <scope>NUCLEOTIDE SEQUENCE [LARGE SCALE GENOMIC DNA]</scope>
    <source>
        <strain evidence="2 3">451A</strain>
    </source>
</reference>
<dbReference type="Pfam" id="PF00078">
    <property type="entry name" value="RVT_1"/>
    <property type="match status" value="1"/>
</dbReference>
<dbReference type="Proteomes" id="UP001623348">
    <property type="component" value="Unassembled WGS sequence"/>
</dbReference>
<organism evidence="2 3">
    <name type="scientific">Grus japonensis</name>
    <name type="common">Japanese crane</name>
    <name type="synonym">Red-crowned crane</name>
    <dbReference type="NCBI Taxonomy" id="30415"/>
    <lineage>
        <taxon>Eukaryota</taxon>
        <taxon>Metazoa</taxon>
        <taxon>Chordata</taxon>
        <taxon>Craniata</taxon>
        <taxon>Vertebrata</taxon>
        <taxon>Euteleostomi</taxon>
        <taxon>Archelosauria</taxon>
        <taxon>Archosauria</taxon>
        <taxon>Dinosauria</taxon>
        <taxon>Saurischia</taxon>
        <taxon>Theropoda</taxon>
        <taxon>Coelurosauria</taxon>
        <taxon>Aves</taxon>
        <taxon>Neognathae</taxon>
        <taxon>Neoaves</taxon>
        <taxon>Gruiformes</taxon>
        <taxon>Gruidae</taxon>
        <taxon>Grus</taxon>
    </lineage>
</organism>
<dbReference type="SUPFAM" id="SSF56672">
    <property type="entry name" value="DNA/RNA polymerases"/>
    <property type="match status" value="1"/>
</dbReference>
<dbReference type="InterPro" id="IPR043502">
    <property type="entry name" value="DNA/RNA_pol_sf"/>
</dbReference>
<proteinExistence type="predicted"/>
<evidence type="ECO:0000313" key="3">
    <source>
        <dbReference type="Proteomes" id="UP001623348"/>
    </source>
</evidence>
<name>A0ABC9VZC4_GRUJA</name>
<dbReference type="InterPro" id="IPR000477">
    <property type="entry name" value="RT_dom"/>
</dbReference>